<sequence>MPYITHTNGQKTHYLQDDFTDPWKPRETIIIQHGFARHAAFWYHWIPILSRNYRVIRRDARGHGLSSSPPFPNTTPYEYNVDTIINEIVDTIDQLKLKKVHFLGESTSGILGCILAAKHPDRLHSLTICSTPTHLPPAAQKLFAFGHAEWSTACLKLGSRGWGESLAKIPGTVSMPDREYVDWWIDQVSLSSSEGLAGYADFLCKVDCTSFLRQIDVPTLILAPMRSAATTVEDQKAIEAQIRGSTLVMIDAAGHEIYVQNPEACQHAFLTFLGRLSGS</sequence>
<dbReference type="InterPro" id="IPR050266">
    <property type="entry name" value="AB_hydrolase_sf"/>
</dbReference>
<dbReference type="InterPro" id="IPR000073">
    <property type="entry name" value="AB_hydrolase_1"/>
</dbReference>
<name>A0A559MDX7_9HELO</name>
<dbReference type="PANTHER" id="PTHR43798">
    <property type="entry name" value="MONOACYLGLYCEROL LIPASE"/>
    <property type="match status" value="1"/>
</dbReference>
<evidence type="ECO:0000313" key="2">
    <source>
        <dbReference type="EMBL" id="TVY91172.1"/>
    </source>
</evidence>
<protein>
    <submittedName>
        <fullName evidence="2">3-oxoadipate enol-lactonase</fullName>
    </submittedName>
</protein>
<dbReference type="Gene3D" id="3.40.50.1820">
    <property type="entry name" value="alpha/beta hydrolase"/>
    <property type="match status" value="1"/>
</dbReference>
<dbReference type="GO" id="GO:0046464">
    <property type="term" value="P:acylglycerol catabolic process"/>
    <property type="evidence" value="ECO:0007669"/>
    <property type="project" value="TreeGrafter"/>
</dbReference>
<proteinExistence type="predicted"/>
<dbReference type="GO" id="GO:0047372">
    <property type="term" value="F:monoacylglycerol lipase activity"/>
    <property type="evidence" value="ECO:0007669"/>
    <property type="project" value="TreeGrafter"/>
</dbReference>
<dbReference type="SUPFAM" id="SSF53474">
    <property type="entry name" value="alpha/beta-Hydrolases"/>
    <property type="match status" value="1"/>
</dbReference>
<reference evidence="2 3" key="1">
    <citation type="submission" date="2018-05" db="EMBL/GenBank/DDBJ databases">
        <title>Genome sequencing and assembly of the regulated plant pathogen Lachnellula willkommii and related sister species for the development of diagnostic species identification markers.</title>
        <authorList>
            <person name="Giroux E."/>
            <person name="Bilodeau G."/>
        </authorList>
    </citation>
    <scope>NUCLEOTIDE SEQUENCE [LARGE SCALE GENOMIC DNA]</scope>
    <source>
        <strain evidence="2 3">CBS 172.35</strain>
    </source>
</reference>
<feature type="domain" description="AB hydrolase-1" evidence="1">
    <location>
        <begin position="28"/>
        <end position="150"/>
    </location>
</feature>
<organism evidence="2 3">
    <name type="scientific">Lachnellula willkommii</name>
    <dbReference type="NCBI Taxonomy" id="215461"/>
    <lineage>
        <taxon>Eukaryota</taxon>
        <taxon>Fungi</taxon>
        <taxon>Dikarya</taxon>
        <taxon>Ascomycota</taxon>
        <taxon>Pezizomycotina</taxon>
        <taxon>Leotiomycetes</taxon>
        <taxon>Helotiales</taxon>
        <taxon>Lachnaceae</taxon>
        <taxon>Lachnellula</taxon>
    </lineage>
</organism>
<accession>A0A559MDX7</accession>
<dbReference type="InterPro" id="IPR029058">
    <property type="entry name" value="AB_hydrolase_fold"/>
</dbReference>
<gene>
    <name evidence="2" type="primary">catD_1</name>
    <name evidence="2" type="ORF">LAWI1_G002152</name>
</gene>
<evidence type="ECO:0000259" key="1">
    <source>
        <dbReference type="Pfam" id="PF00561"/>
    </source>
</evidence>
<dbReference type="Proteomes" id="UP000315522">
    <property type="component" value="Unassembled WGS sequence"/>
</dbReference>
<evidence type="ECO:0000313" key="3">
    <source>
        <dbReference type="Proteomes" id="UP000315522"/>
    </source>
</evidence>
<comment type="caution">
    <text evidence="2">The sequence shown here is derived from an EMBL/GenBank/DDBJ whole genome shotgun (WGS) entry which is preliminary data.</text>
</comment>
<dbReference type="GO" id="GO:0016020">
    <property type="term" value="C:membrane"/>
    <property type="evidence" value="ECO:0007669"/>
    <property type="project" value="TreeGrafter"/>
</dbReference>
<dbReference type="AlphaFoldDB" id="A0A559MDX7"/>
<keyword evidence="3" id="KW-1185">Reference proteome</keyword>
<dbReference type="PANTHER" id="PTHR43798:SF33">
    <property type="entry name" value="HYDROLASE, PUTATIVE (AFU_ORTHOLOGUE AFUA_2G14860)-RELATED"/>
    <property type="match status" value="1"/>
</dbReference>
<dbReference type="EMBL" id="QGML01000625">
    <property type="protein sequence ID" value="TVY91172.1"/>
    <property type="molecule type" value="Genomic_DNA"/>
</dbReference>
<dbReference type="Pfam" id="PF00561">
    <property type="entry name" value="Abhydrolase_1"/>
    <property type="match status" value="1"/>
</dbReference>